<dbReference type="EMBL" id="LGRB01000010">
    <property type="protein sequence ID" value="OCT50376.1"/>
    <property type="molecule type" value="Genomic_DNA"/>
</dbReference>
<dbReference type="AlphaFoldDB" id="A0A1C1CPE4"/>
<organism evidence="1 2">
    <name type="scientific">Cladophialophora carrionii</name>
    <dbReference type="NCBI Taxonomy" id="86049"/>
    <lineage>
        <taxon>Eukaryota</taxon>
        <taxon>Fungi</taxon>
        <taxon>Dikarya</taxon>
        <taxon>Ascomycota</taxon>
        <taxon>Pezizomycotina</taxon>
        <taxon>Eurotiomycetes</taxon>
        <taxon>Chaetothyriomycetidae</taxon>
        <taxon>Chaetothyriales</taxon>
        <taxon>Herpotrichiellaceae</taxon>
        <taxon>Cladophialophora</taxon>
    </lineage>
</organism>
<dbReference type="Proteomes" id="UP000094526">
    <property type="component" value="Unassembled WGS sequence"/>
</dbReference>
<sequence length="71" mass="7827">MLPPFSGQDRGSLQRTDSVSFVSNTVPRKLPKVDAVDSQHDLIQMLAPVRPPSILLYRPLNKASLLRGPTC</sequence>
<proteinExistence type="predicted"/>
<comment type="caution">
    <text evidence="1">The sequence shown here is derived from an EMBL/GenBank/DDBJ whole genome shotgun (WGS) entry which is preliminary data.</text>
</comment>
<protein>
    <submittedName>
        <fullName evidence="1">Uncharacterized protein</fullName>
    </submittedName>
</protein>
<gene>
    <name evidence="1" type="ORF">CLCR_07854</name>
</gene>
<evidence type="ECO:0000313" key="2">
    <source>
        <dbReference type="Proteomes" id="UP000094526"/>
    </source>
</evidence>
<accession>A0A1C1CPE4</accession>
<keyword evidence="2" id="KW-1185">Reference proteome</keyword>
<name>A0A1C1CPE4_9EURO</name>
<reference evidence="2" key="1">
    <citation type="submission" date="2015-07" db="EMBL/GenBank/DDBJ databases">
        <authorList>
            <person name="Teixeira M.M."/>
            <person name="Souza R.C."/>
            <person name="Almeida L.G."/>
            <person name="Vicente V.A."/>
            <person name="de Hoog S."/>
            <person name="Bocca A.L."/>
            <person name="de Almeida S.R."/>
            <person name="Vasconcelos A.T."/>
            <person name="Felipe M.S."/>
        </authorList>
    </citation>
    <scope>NUCLEOTIDE SEQUENCE [LARGE SCALE GENOMIC DNA]</scope>
    <source>
        <strain evidence="2">KSF</strain>
    </source>
</reference>
<dbReference type="VEuPathDB" id="FungiDB:CLCR_07854"/>
<evidence type="ECO:0000313" key="1">
    <source>
        <dbReference type="EMBL" id="OCT50376.1"/>
    </source>
</evidence>